<dbReference type="Proteomes" id="UP001589769">
    <property type="component" value="Unassembled WGS sequence"/>
</dbReference>
<dbReference type="EMBL" id="JBHLWA010000004">
    <property type="protein sequence ID" value="MFC0322214.1"/>
    <property type="molecule type" value="Genomic_DNA"/>
</dbReference>
<dbReference type="NCBIfam" id="NF008022">
    <property type="entry name" value="PRK10752.1"/>
    <property type="match status" value="1"/>
</dbReference>
<evidence type="ECO:0000313" key="8">
    <source>
        <dbReference type="Proteomes" id="UP001589769"/>
    </source>
</evidence>
<dbReference type="Pfam" id="PF13531">
    <property type="entry name" value="SBP_bac_11"/>
    <property type="match status" value="1"/>
</dbReference>
<dbReference type="InterPro" id="IPR005669">
    <property type="entry name" value="Thiosulph/SO4-bd"/>
</dbReference>
<dbReference type="PANTHER" id="PTHR30368">
    <property type="entry name" value="SULFATE-BINDING PROTEIN"/>
    <property type="match status" value="1"/>
</dbReference>
<comment type="caution">
    <text evidence="7">The sequence shown here is derived from an EMBL/GenBank/DDBJ whole genome shotgun (WGS) entry which is preliminary data.</text>
</comment>
<gene>
    <name evidence="7" type="ORF">ACFFHT_01310</name>
</gene>
<dbReference type="NCBIfam" id="TIGR00971">
    <property type="entry name" value="3a0106s03"/>
    <property type="match status" value="1"/>
</dbReference>
<sequence>MQFRSIFYSFLFSGITVFASANDTLMLAGYDVIRDYYKQYLPVFQAEYQQQYQVKPTIAQSYASASKQAIAVQNGLPADVVTLNQQNDIDGLVNKGLVAADWKQQYPDQATPFHTVMVFLVREGNPKNIHDWQDLTRPDVKVVFANPKTSGNGRYAYLSALGYAEKQLKDQHQINQFIQKFLKNIPVFDTGARAASITFSQRAIGDVLITAENEATLLAQSTIGNEKFTLVYPSISANVPVLVAEVKQNSERHHTQQLAQRFIQSLWQEPAQHIAAKSGFRPNVSAIFAQYQTKFPAINLFDVNQQFGSWQQINQRYFSDGGQFDQLYLRSTP</sequence>
<evidence type="ECO:0000256" key="3">
    <source>
        <dbReference type="ARBA" id="ARBA00022448"/>
    </source>
</evidence>
<evidence type="ECO:0000256" key="5">
    <source>
        <dbReference type="ARBA" id="ARBA00022764"/>
    </source>
</evidence>
<feature type="chain" id="PRO_5045769392" evidence="6">
    <location>
        <begin position="22"/>
        <end position="333"/>
    </location>
</feature>
<evidence type="ECO:0000256" key="2">
    <source>
        <dbReference type="ARBA" id="ARBA00006099"/>
    </source>
</evidence>
<name>A0ABV6HUC0_9PAST</name>
<evidence type="ECO:0000313" key="7">
    <source>
        <dbReference type="EMBL" id="MFC0322214.1"/>
    </source>
</evidence>
<keyword evidence="3" id="KW-0813">Transport</keyword>
<keyword evidence="4 6" id="KW-0732">Signal</keyword>
<organism evidence="7 8">
    <name type="scientific">Gallibacterium melopsittaci</name>
    <dbReference type="NCBI Taxonomy" id="516063"/>
    <lineage>
        <taxon>Bacteria</taxon>
        <taxon>Pseudomonadati</taxon>
        <taxon>Pseudomonadota</taxon>
        <taxon>Gammaproteobacteria</taxon>
        <taxon>Pasteurellales</taxon>
        <taxon>Pasteurellaceae</taxon>
        <taxon>Gallibacterium</taxon>
    </lineage>
</organism>
<dbReference type="RefSeq" id="WP_382372728.1">
    <property type="nucleotide sequence ID" value="NZ_JBHLWA010000004.1"/>
</dbReference>
<evidence type="ECO:0000256" key="6">
    <source>
        <dbReference type="SAM" id="SignalP"/>
    </source>
</evidence>
<accession>A0ABV6HUC0</accession>
<keyword evidence="8" id="KW-1185">Reference proteome</keyword>
<comment type="subcellular location">
    <subcellularLocation>
        <location evidence="1">Periplasm</location>
    </subcellularLocation>
</comment>
<dbReference type="SUPFAM" id="SSF53850">
    <property type="entry name" value="Periplasmic binding protein-like II"/>
    <property type="match status" value="1"/>
</dbReference>
<dbReference type="Gene3D" id="3.40.190.10">
    <property type="entry name" value="Periplasmic binding protein-like II"/>
    <property type="match status" value="2"/>
</dbReference>
<proteinExistence type="inferred from homology"/>
<feature type="signal peptide" evidence="6">
    <location>
        <begin position="1"/>
        <end position="21"/>
    </location>
</feature>
<dbReference type="PANTHER" id="PTHR30368:SF2">
    <property type="entry name" value="SULFATE-BINDING PROTEIN"/>
    <property type="match status" value="1"/>
</dbReference>
<keyword evidence="5" id="KW-0574">Periplasm</keyword>
<reference evidence="7 8" key="1">
    <citation type="submission" date="2024-09" db="EMBL/GenBank/DDBJ databases">
        <authorList>
            <person name="Sun Q."/>
            <person name="Mori K."/>
        </authorList>
    </citation>
    <scope>NUCLEOTIDE SEQUENCE [LARGE SCALE GENOMIC DNA]</scope>
    <source>
        <strain evidence="7 8">CCM 7538</strain>
    </source>
</reference>
<protein>
    <submittedName>
        <fullName evidence="7">Sulfate ABC transporter substrate-binding protein</fullName>
    </submittedName>
</protein>
<evidence type="ECO:0000256" key="1">
    <source>
        <dbReference type="ARBA" id="ARBA00004418"/>
    </source>
</evidence>
<comment type="similarity">
    <text evidence="2">Belongs to the prokaryotic sulfate-binding protein family.</text>
</comment>
<evidence type="ECO:0000256" key="4">
    <source>
        <dbReference type="ARBA" id="ARBA00022729"/>
    </source>
</evidence>